<evidence type="ECO:0000313" key="9">
    <source>
        <dbReference type="EMBL" id="MBB3158336.1"/>
    </source>
</evidence>
<comment type="caution">
    <text evidence="9">The sequence shown here is derived from an EMBL/GenBank/DDBJ whole genome shotgun (WGS) entry which is preliminary data.</text>
</comment>
<accession>A0A7W5GFR2</accession>
<organism evidence="9 10">
    <name type="scientific">Microbacterium proteolyticum</name>
    <dbReference type="NCBI Taxonomy" id="1572644"/>
    <lineage>
        <taxon>Bacteria</taxon>
        <taxon>Bacillati</taxon>
        <taxon>Actinomycetota</taxon>
        <taxon>Actinomycetes</taxon>
        <taxon>Micrococcales</taxon>
        <taxon>Microbacteriaceae</taxon>
        <taxon>Microbacterium</taxon>
    </lineage>
</organism>
<name>A0A7W5GFR2_9MICO</name>
<evidence type="ECO:0000256" key="4">
    <source>
        <dbReference type="ARBA" id="ARBA00022692"/>
    </source>
</evidence>
<keyword evidence="4 7" id="KW-0812">Transmembrane</keyword>
<dbReference type="InterPro" id="IPR000515">
    <property type="entry name" value="MetI-like"/>
</dbReference>
<reference evidence="9 10" key="1">
    <citation type="submission" date="2020-08" db="EMBL/GenBank/DDBJ databases">
        <title>Genomic Encyclopedia of Type Strains, Phase III (KMG-III): the genomes of soil and plant-associated and newly described type strains.</title>
        <authorList>
            <person name="Whitman W."/>
        </authorList>
    </citation>
    <scope>NUCLEOTIDE SEQUENCE [LARGE SCALE GENOMIC DNA]</scope>
    <source>
        <strain evidence="9 10">CECT 8356</strain>
    </source>
</reference>
<feature type="transmembrane region" description="Helical" evidence="7">
    <location>
        <begin position="77"/>
        <end position="98"/>
    </location>
</feature>
<dbReference type="GO" id="GO:0005886">
    <property type="term" value="C:plasma membrane"/>
    <property type="evidence" value="ECO:0007669"/>
    <property type="project" value="UniProtKB-SubCell"/>
</dbReference>
<dbReference type="SUPFAM" id="SSF161098">
    <property type="entry name" value="MetI-like"/>
    <property type="match status" value="1"/>
</dbReference>
<dbReference type="CDD" id="cd06261">
    <property type="entry name" value="TM_PBP2"/>
    <property type="match status" value="1"/>
</dbReference>
<sequence>MPQELDEAAAVDGCGYWRYLFTFVVPMAKPALATIFILQAIGVWNDIILATIFLPRAANAPISLGLYAFQGTYSNQWGLLAAATMIVAAPLLAAYLFLQRFLIGGIVGSVKG</sequence>
<dbReference type="RefSeq" id="WP_246383432.1">
    <property type="nucleotide sequence ID" value="NZ_JACHXY010000002.1"/>
</dbReference>
<feature type="transmembrane region" description="Helical" evidence="7">
    <location>
        <begin position="31"/>
        <end position="57"/>
    </location>
</feature>
<dbReference type="PANTHER" id="PTHR43744">
    <property type="entry name" value="ABC TRANSPORTER PERMEASE PROTEIN MG189-RELATED-RELATED"/>
    <property type="match status" value="1"/>
</dbReference>
<evidence type="ECO:0000256" key="1">
    <source>
        <dbReference type="ARBA" id="ARBA00004651"/>
    </source>
</evidence>
<evidence type="ECO:0000256" key="5">
    <source>
        <dbReference type="ARBA" id="ARBA00022989"/>
    </source>
</evidence>
<dbReference type="EMBL" id="JACHXY010000002">
    <property type="protein sequence ID" value="MBB3158336.1"/>
    <property type="molecule type" value="Genomic_DNA"/>
</dbReference>
<keyword evidence="6 7" id="KW-0472">Membrane</keyword>
<keyword evidence="5 7" id="KW-1133">Transmembrane helix</keyword>
<dbReference type="InterPro" id="IPR035906">
    <property type="entry name" value="MetI-like_sf"/>
</dbReference>
<gene>
    <name evidence="9" type="ORF">FHS07_002032</name>
</gene>
<evidence type="ECO:0000256" key="6">
    <source>
        <dbReference type="ARBA" id="ARBA00023136"/>
    </source>
</evidence>
<protein>
    <submittedName>
        <fullName evidence="9">ABC-type glycerol-3-phosphate transport system permease component</fullName>
    </submittedName>
</protein>
<feature type="domain" description="ABC transmembrane type-1" evidence="8">
    <location>
        <begin position="1"/>
        <end position="98"/>
    </location>
</feature>
<dbReference type="Proteomes" id="UP000543579">
    <property type="component" value="Unassembled WGS sequence"/>
</dbReference>
<dbReference type="GO" id="GO:0055085">
    <property type="term" value="P:transmembrane transport"/>
    <property type="evidence" value="ECO:0007669"/>
    <property type="project" value="InterPro"/>
</dbReference>
<evidence type="ECO:0000313" key="10">
    <source>
        <dbReference type="Proteomes" id="UP000543579"/>
    </source>
</evidence>
<keyword evidence="3" id="KW-1003">Cell membrane</keyword>
<dbReference type="Pfam" id="PF00528">
    <property type="entry name" value="BPD_transp_1"/>
    <property type="match status" value="1"/>
</dbReference>
<dbReference type="PROSITE" id="PS50928">
    <property type="entry name" value="ABC_TM1"/>
    <property type="match status" value="1"/>
</dbReference>
<dbReference type="PANTHER" id="PTHR43744:SF12">
    <property type="entry name" value="ABC TRANSPORTER PERMEASE PROTEIN MG189-RELATED"/>
    <property type="match status" value="1"/>
</dbReference>
<dbReference type="AlphaFoldDB" id="A0A7W5GFR2"/>
<evidence type="ECO:0000256" key="2">
    <source>
        <dbReference type="ARBA" id="ARBA00022448"/>
    </source>
</evidence>
<evidence type="ECO:0000256" key="7">
    <source>
        <dbReference type="RuleBase" id="RU363032"/>
    </source>
</evidence>
<evidence type="ECO:0000259" key="8">
    <source>
        <dbReference type="PROSITE" id="PS50928"/>
    </source>
</evidence>
<comment type="subcellular location">
    <subcellularLocation>
        <location evidence="1 7">Cell membrane</location>
        <topology evidence="1 7">Multi-pass membrane protein</topology>
    </subcellularLocation>
</comment>
<proteinExistence type="inferred from homology"/>
<comment type="similarity">
    <text evidence="7">Belongs to the binding-protein-dependent transport system permease family.</text>
</comment>
<evidence type="ECO:0000256" key="3">
    <source>
        <dbReference type="ARBA" id="ARBA00022475"/>
    </source>
</evidence>
<dbReference type="Gene3D" id="1.10.3720.10">
    <property type="entry name" value="MetI-like"/>
    <property type="match status" value="1"/>
</dbReference>
<keyword evidence="2 7" id="KW-0813">Transport</keyword>